<dbReference type="GO" id="GO:1902600">
    <property type="term" value="P:proton transmembrane transport"/>
    <property type="evidence" value="ECO:0007669"/>
    <property type="project" value="InterPro"/>
</dbReference>
<evidence type="ECO:0000256" key="3">
    <source>
        <dbReference type="ARBA" id="ARBA00022692"/>
    </source>
</evidence>
<dbReference type="EMBL" id="OC000123">
    <property type="protein sequence ID" value="CAD7256222.1"/>
    <property type="molecule type" value="Genomic_DNA"/>
</dbReference>
<evidence type="ECO:0000256" key="2">
    <source>
        <dbReference type="ARBA" id="ARBA00007367"/>
    </source>
</evidence>
<feature type="domain" description="Cation/H+ exchanger transmembrane" evidence="8">
    <location>
        <begin position="310"/>
        <end position="710"/>
    </location>
</feature>
<name>A0A7R9AL56_TIMSH</name>
<feature type="transmembrane region" description="Helical" evidence="7">
    <location>
        <begin position="438"/>
        <end position="459"/>
    </location>
</feature>
<feature type="region of interest" description="Disordered" evidence="6">
    <location>
        <begin position="25"/>
        <end position="104"/>
    </location>
</feature>
<gene>
    <name evidence="9" type="ORF">TSIB3V08_LOCUS508</name>
</gene>
<evidence type="ECO:0000256" key="6">
    <source>
        <dbReference type="SAM" id="MobiDB-lite"/>
    </source>
</evidence>
<feature type="transmembrane region" description="Helical" evidence="7">
    <location>
        <begin position="379"/>
        <end position="404"/>
    </location>
</feature>
<comment type="subcellular location">
    <subcellularLocation>
        <location evidence="1">Membrane</location>
        <topology evidence="1">Multi-pass membrane protein</topology>
    </subcellularLocation>
</comment>
<feature type="region of interest" description="Disordered" evidence="6">
    <location>
        <begin position="177"/>
        <end position="211"/>
    </location>
</feature>
<dbReference type="Pfam" id="PF00999">
    <property type="entry name" value="Na_H_Exchanger"/>
    <property type="match status" value="1"/>
</dbReference>
<dbReference type="InterPro" id="IPR038770">
    <property type="entry name" value="Na+/solute_symporter_sf"/>
</dbReference>
<protein>
    <recommendedName>
        <fullName evidence="8">Cation/H+ exchanger transmembrane domain-containing protein</fullName>
    </recommendedName>
</protein>
<dbReference type="Gene3D" id="1.20.1530.20">
    <property type="match status" value="1"/>
</dbReference>
<proteinExistence type="inferred from homology"/>
<sequence>MCLSLTHIPGIGEVELKKVNPHLRGGRVENRLGKTTPSSPDRDSNLDLPVLSSGAQHDKHVSQLRHRDMASEDHLQEPQIPRRRVSIASEPVYEGRLSPQATEPRRRISVATEFANDSSIRRKSALLHPTILTEITTPDGRRKSILQNNQDDMSLNTNHNVLSTDIEGRRKSILHNKSPDTLSLYSHHSNPYIQENGKPMNGEFGPPKKYSMTTDSLPDRIKYPEESQERPWWFVLCKKCRQPESGIPSWEPPLWQRLCPPPFCPSYRQFARVLALFLVGLLSWGVVYSVLGRTAAPGGQLFGLAMLCIAAHFGGWLFTLVNLPALVGMLVVGILFQNVGLVHIEGEYIEVVVVLRRIALVIILTRAGLDLDPPALRKLWVTVLKLALVPWIIECVVVAVISHYLLGLPWFWGFLLGESVLSLADVISVFLMNVRRLLLISSIISAVSPAVVVPCLFRLRTKGYGVSKGIPTLIIAVSGIDDATSVAVFGIVHSLMFTEESLTYEILQGPLSIAGGIAFGIFWGVLSKYVPEKNDPYVVPLRILMLLGGGLISVLGSECLGFGGAGPLGCVSAAFVSLLCWSQQGWEIEDNPVATAFEIFWMLFEPVLFGLTGTQIKINELEPHIVMLCFACLVSGIVIRVIATVFVAIGSQLNLKEKIFVALSWMSKASVQAALGPVALNSVRSGSDEQKGYAEMVLMMCVLSILLTAPTGAILISLSGSRLLKKTLSPPIVEGWRRSARPSLRDITIIDEEEDGEGVAS</sequence>
<evidence type="ECO:0000256" key="4">
    <source>
        <dbReference type="ARBA" id="ARBA00022989"/>
    </source>
</evidence>
<feature type="transmembrane region" description="Helical" evidence="7">
    <location>
        <begin position="410"/>
        <end position="431"/>
    </location>
</feature>
<feature type="transmembrane region" description="Helical" evidence="7">
    <location>
        <begin position="692"/>
        <end position="716"/>
    </location>
</feature>
<dbReference type="InterPro" id="IPR051843">
    <property type="entry name" value="CPA1_transporter"/>
</dbReference>
<comment type="similarity">
    <text evidence="2">Belongs to the monovalent cation:proton antiporter 1 (CPA1) transporter (TC 2.A.36) family.</text>
</comment>
<evidence type="ECO:0000256" key="5">
    <source>
        <dbReference type="ARBA" id="ARBA00023136"/>
    </source>
</evidence>
<evidence type="ECO:0000259" key="8">
    <source>
        <dbReference type="Pfam" id="PF00999"/>
    </source>
</evidence>
<evidence type="ECO:0000256" key="7">
    <source>
        <dbReference type="SAM" id="Phobius"/>
    </source>
</evidence>
<dbReference type="GO" id="GO:0016020">
    <property type="term" value="C:membrane"/>
    <property type="evidence" value="ECO:0007669"/>
    <property type="project" value="UniProtKB-SubCell"/>
</dbReference>
<accession>A0A7R9AL56</accession>
<feature type="transmembrane region" description="Helical" evidence="7">
    <location>
        <begin position="593"/>
        <end position="613"/>
    </location>
</feature>
<feature type="transmembrane region" description="Helical" evidence="7">
    <location>
        <begin position="625"/>
        <end position="647"/>
    </location>
</feature>
<dbReference type="GO" id="GO:0015297">
    <property type="term" value="F:antiporter activity"/>
    <property type="evidence" value="ECO:0007669"/>
    <property type="project" value="InterPro"/>
</dbReference>
<dbReference type="AlphaFoldDB" id="A0A7R9AL56"/>
<dbReference type="PANTHER" id="PTHR31102:SF1">
    <property type="entry name" value="CATION_H+ EXCHANGER DOMAIN-CONTAINING PROTEIN"/>
    <property type="match status" value="1"/>
</dbReference>
<keyword evidence="5 7" id="KW-0472">Membrane</keyword>
<organism evidence="9">
    <name type="scientific">Timema shepardi</name>
    <name type="common">Walking stick</name>
    <dbReference type="NCBI Taxonomy" id="629360"/>
    <lineage>
        <taxon>Eukaryota</taxon>
        <taxon>Metazoa</taxon>
        <taxon>Ecdysozoa</taxon>
        <taxon>Arthropoda</taxon>
        <taxon>Hexapoda</taxon>
        <taxon>Insecta</taxon>
        <taxon>Pterygota</taxon>
        <taxon>Neoptera</taxon>
        <taxon>Polyneoptera</taxon>
        <taxon>Phasmatodea</taxon>
        <taxon>Timematodea</taxon>
        <taxon>Timematoidea</taxon>
        <taxon>Timematidae</taxon>
        <taxon>Timema</taxon>
    </lineage>
</organism>
<feature type="transmembrane region" description="Helical" evidence="7">
    <location>
        <begin position="270"/>
        <end position="291"/>
    </location>
</feature>
<feature type="transmembrane region" description="Helical" evidence="7">
    <location>
        <begin position="562"/>
        <end position="581"/>
    </location>
</feature>
<evidence type="ECO:0000256" key="1">
    <source>
        <dbReference type="ARBA" id="ARBA00004141"/>
    </source>
</evidence>
<keyword evidence="4 7" id="KW-1133">Transmembrane helix</keyword>
<feature type="transmembrane region" description="Helical" evidence="7">
    <location>
        <begin position="659"/>
        <end position="680"/>
    </location>
</feature>
<keyword evidence="3 7" id="KW-0812">Transmembrane</keyword>
<feature type="transmembrane region" description="Helical" evidence="7">
    <location>
        <begin position="506"/>
        <end position="526"/>
    </location>
</feature>
<feature type="compositionally biased region" description="Basic and acidic residues" evidence="6">
    <location>
        <begin position="56"/>
        <end position="76"/>
    </location>
</feature>
<evidence type="ECO:0000313" key="9">
    <source>
        <dbReference type="EMBL" id="CAD7256222.1"/>
    </source>
</evidence>
<feature type="transmembrane region" description="Helical" evidence="7">
    <location>
        <begin position="303"/>
        <end position="336"/>
    </location>
</feature>
<feature type="compositionally biased region" description="Polar residues" evidence="6">
    <location>
        <begin position="179"/>
        <end position="193"/>
    </location>
</feature>
<dbReference type="InterPro" id="IPR006153">
    <property type="entry name" value="Cation/H_exchanger_TM"/>
</dbReference>
<reference evidence="9" key="1">
    <citation type="submission" date="2020-11" db="EMBL/GenBank/DDBJ databases">
        <authorList>
            <person name="Tran Van P."/>
        </authorList>
    </citation>
    <scope>NUCLEOTIDE SEQUENCE</scope>
</reference>
<feature type="transmembrane region" description="Helical" evidence="7">
    <location>
        <begin position="538"/>
        <end position="556"/>
    </location>
</feature>
<dbReference type="PANTHER" id="PTHR31102">
    <property type="match status" value="1"/>
</dbReference>